<comment type="similarity">
    <text evidence="1 5 6">Belongs to the universal ribosomal protein uL11 family.</text>
</comment>
<dbReference type="CDD" id="cd00349">
    <property type="entry name" value="Ribosomal_L11"/>
    <property type="match status" value="1"/>
</dbReference>
<dbReference type="GO" id="GO:0070180">
    <property type="term" value="F:large ribosomal subunit rRNA binding"/>
    <property type="evidence" value="ECO:0007669"/>
    <property type="project" value="UniProtKB-UniRule"/>
</dbReference>
<dbReference type="EMBL" id="LN998829">
    <property type="protein sequence ID" value="CUX76589.1"/>
    <property type="molecule type" value="Genomic_DNA"/>
</dbReference>
<dbReference type="GO" id="GO:0015934">
    <property type="term" value="C:large ribosomal subunit"/>
    <property type="evidence" value="ECO:0007669"/>
    <property type="project" value="TreeGrafter"/>
</dbReference>
<dbReference type="Pfam" id="PF03946">
    <property type="entry name" value="Ribosomal_L11_N"/>
    <property type="match status" value="1"/>
</dbReference>
<evidence type="ECO:0000313" key="9">
    <source>
        <dbReference type="EMBL" id="CUX76589.1"/>
    </source>
</evidence>
<evidence type="ECO:0000256" key="5">
    <source>
        <dbReference type="HAMAP-Rule" id="MF_00736"/>
    </source>
</evidence>
<evidence type="ECO:0000259" key="8">
    <source>
        <dbReference type="Pfam" id="PF03946"/>
    </source>
</evidence>
<dbReference type="SUPFAM" id="SSF46906">
    <property type="entry name" value="Ribosomal protein L11, C-terminal domain"/>
    <property type="match status" value="1"/>
</dbReference>
<comment type="subunit">
    <text evidence="5">Part of the ribosomal stalk of the 50S ribosomal subunit. Interacts with L10 and the large rRNA to form the base of the stalk. L10 forms an elongated spine to which L12 dimers bind in a sequential fashion forming a multimeric L10(L12)X complex.</text>
</comment>
<evidence type="ECO:0000256" key="3">
    <source>
        <dbReference type="ARBA" id="ARBA00022980"/>
    </source>
</evidence>
<feature type="domain" description="Large ribosomal subunit protein uL11 N-terminal" evidence="8">
    <location>
        <begin position="11"/>
        <end position="69"/>
    </location>
</feature>
<accession>A0A143WNB6</accession>
<evidence type="ECO:0000256" key="2">
    <source>
        <dbReference type="ARBA" id="ARBA00022481"/>
    </source>
</evidence>
<protein>
    <recommendedName>
        <fullName evidence="5">Large ribosomal subunit protein uL11</fullName>
    </recommendedName>
</protein>
<evidence type="ECO:0000313" key="10">
    <source>
        <dbReference type="Proteomes" id="UP000075222"/>
    </source>
</evidence>
<dbReference type="PANTHER" id="PTHR11661">
    <property type="entry name" value="60S RIBOSOMAL PROTEIN L12"/>
    <property type="match status" value="1"/>
</dbReference>
<proteinExistence type="inferred from homology"/>
<dbReference type="PATRIC" id="fig|189385.7.peg.190"/>
<comment type="PTM">
    <text evidence="5">One or more lysine residues are methylated.</text>
</comment>
<dbReference type="InterPro" id="IPR000911">
    <property type="entry name" value="Ribosomal_uL11"/>
</dbReference>
<keyword evidence="5" id="KW-0699">rRNA-binding</keyword>
<dbReference type="GO" id="GO:0003735">
    <property type="term" value="F:structural constituent of ribosome"/>
    <property type="evidence" value="ECO:0007669"/>
    <property type="project" value="InterPro"/>
</dbReference>
<dbReference type="SMART" id="SM00649">
    <property type="entry name" value="RL11"/>
    <property type="match status" value="1"/>
</dbReference>
<organism evidence="9 10">
    <name type="scientific">Tremblaya princeps</name>
    <dbReference type="NCBI Taxonomy" id="189385"/>
    <lineage>
        <taxon>Bacteria</taxon>
        <taxon>Pseudomonadati</taxon>
        <taxon>Pseudomonadota</taxon>
        <taxon>Betaproteobacteria</taxon>
        <taxon>Candidatus Tremblayella</taxon>
    </lineage>
</organism>
<dbReference type="HAMAP" id="MF_00736">
    <property type="entry name" value="Ribosomal_uL11"/>
    <property type="match status" value="1"/>
</dbReference>
<name>A0A143WNB6_TREPR</name>
<sequence length="138" mass="14529">MPQTRRVQAKIRLTLAAGKASPAPPIGPVLGQRGINIQQFCKAFNAATSALAEGVPVTTRVIVYSDRTFDISIGTVPTAHLVREALRKAGRGFITPSDTADIARAKLPSLNTNSLDCAIRTIAGTVRSMHTAIADAGH</sequence>
<evidence type="ECO:0000256" key="6">
    <source>
        <dbReference type="RuleBase" id="RU003978"/>
    </source>
</evidence>
<dbReference type="InterPro" id="IPR020784">
    <property type="entry name" value="Ribosomal_uL11_N"/>
</dbReference>
<dbReference type="Pfam" id="PF00298">
    <property type="entry name" value="Ribosomal_L11"/>
    <property type="match status" value="1"/>
</dbReference>
<feature type="domain" description="Large ribosomal subunit protein uL11 C-terminal" evidence="7">
    <location>
        <begin position="92"/>
        <end position="129"/>
    </location>
</feature>
<dbReference type="InterPro" id="IPR020783">
    <property type="entry name" value="Ribosomal_uL11_C"/>
</dbReference>
<dbReference type="Gene3D" id="1.10.10.250">
    <property type="entry name" value="Ribosomal protein L11, C-terminal domain"/>
    <property type="match status" value="1"/>
</dbReference>
<dbReference type="Gene3D" id="3.30.1550.10">
    <property type="entry name" value="Ribosomal protein L11/L12, N-terminal domain"/>
    <property type="match status" value="1"/>
</dbReference>
<evidence type="ECO:0000259" key="7">
    <source>
        <dbReference type="Pfam" id="PF00298"/>
    </source>
</evidence>
<keyword evidence="2 5" id="KW-0488">Methylation</keyword>
<keyword evidence="4 5" id="KW-0687">Ribonucleoprotein</keyword>
<gene>
    <name evidence="5 9" type="primary">rplK</name>
    <name evidence="9" type="ORF">PMARG_TP00166</name>
</gene>
<dbReference type="InterPro" id="IPR036796">
    <property type="entry name" value="Ribosomal_uL11_N_sf"/>
</dbReference>
<evidence type="ECO:0000256" key="4">
    <source>
        <dbReference type="ARBA" id="ARBA00023274"/>
    </source>
</evidence>
<keyword evidence="3 5" id="KW-0689">Ribosomal protein</keyword>
<dbReference type="SUPFAM" id="SSF54747">
    <property type="entry name" value="Ribosomal L11/L12e N-terminal domain"/>
    <property type="match status" value="1"/>
</dbReference>
<dbReference type="Proteomes" id="UP000075222">
    <property type="component" value="Chromosome I"/>
</dbReference>
<evidence type="ECO:0000256" key="1">
    <source>
        <dbReference type="ARBA" id="ARBA00010537"/>
    </source>
</evidence>
<dbReference type="PANTHER" id="PTHR11661:SF1">
    <property type="entry name" value="LARGE RIBOSOMAL SUBUNIT PROTEIN UL11M"/>
    <property type="match status" value="1"/>
</dbReference>
<dbReference type="AlphaFoldDB" id="A0A143WNB6"/>
<keyword evidence="5" id="KW-0694">RNA-binding</keyword>
<dbReference type="GO" id="GO:0006412">
    <property type="term" value="P:translation"/>
    <property type="evidence" value="ECO:0007669"/>
    <property type="project" value="UniProtKB-UniRule"/>
</dbReference>
<dbReference type="InterPro" id="IPR036769">
    <property type="entry name" value="Ribosomal_uL11_C_sf"/>
</dbReference>
<reference evidence="10" key="1">
    <citation type="submission" date="2016-01" db="EMBL/GenBank/DDBJ databases">
        <authorList>
            <person name="Husnik F."/>
        </authorList>
    </citation>
    <scope>NUCLEOTIDE SEQUENCE [LARGE SCALE GENOMIC DNA]</scope>
</reference>
<comment type="function">
    <text evidence="5">Forms part of the ribosomal stalk which helps the ribosome interact with GTP-bound translation factors.</text>
</comment>